<organism evidence="2 3">
    <name type="scientific">Mycena albidolilacea</name>
    <dbReference type="NCBI Taxonomy" id="1033008"/>
    <lineage>
        <taxon>Eukaryota</taxon>
        <taxon>Fungi</taxon>
        <taxon>Dikarya</taxon>
        <taxon>Basidiomycota</taxon>
        <taxon>Agaricomycotina</taxon>
        <taxon>Agaricomycetes</taxon>
        <taxon>Agaricomycetidae</taxon>
        <taxon>Agaricales</taxon>
        <taxon>Marasmiineae</taxon>
        <taxon>Mycenaceae</taxon>
        <taxon>Mycena</taxon>
    </lineage>
</organism>
<feature type="region of interest" description="Disordered" evidence="1">
    <location>
        <begin position="285"/>
        <end position="312"/>
    </location>
</feature>
<evidence type="ECO:0000256" key="1">
    <source>
        <dbReference type="SAM" id="MobiDB-lite"/>
    </source>
</evidence>
<accession>A0AAD7APD2</accession>
<keyword evidence="3" id="KW-1185">Reference proteome</keyword>
<comment type="caution">
    <text evidence="2">The sequence shown here is derived from an EMBL/GenBank/DDBJ whole genome shotgun (WGS) entry which is preliminary data.</text>
</comment>
<evidence type="ECO:0000313" key="3">
    <source>
        <dbReference type="Proteomes" id="UP001218218"/>
    </source>
</evidence>
<gene>
    <name evidence="2" type="ORF">DFH08DRAFT_839323</name>
</gene>
<dbReference type="AlphaFoldDB" id="A0AAD7APD2"/>
<proteinExistence type="predicted"/>
<evidence type="ECO:0000313" key="2">
    <source>
        <dbReference type="EMBL" id="KAJ7364442.1"/>
    </source>
</evidence>
<dbReference type="Proteomes" id="UP001218218">
    <property type="component" value="Unassembled WGS sequence"/>
</dbReference>
<feature type="compositionally biased region" description="Basic residues" evidence="1">
    <location>
        <begin position="285"/>
        <end position="294"/>
    </location>
</feature>
<dbReference type="EMBL" id="JARIHO010000003">
    <property type="protein sequence ID" value="KAJ7364442.1"/>
    <property type="molecule type" value="Genomic_DNA"/>
</dbReference>
<protein>
    <submittedName>
        <fullName evidence="2">Uncharacterized protein</fullName>
    </submittedName>
</protein>
<name>A0AAD7APD2_9AGAR</name>
<sequence>MRLDTKKWYLTLCTHRFFRFIAPQRGFPLGHFILFCALWSVHTPGLTAALLHARACTRRARSHAGLYPRASTVIPCIGTPPHQPRTASCTLRRPTSAPSCSVHPATSAPLHALSTPSSAPTPAACLARSPARPWFLVRLHHTSLLRGAPAFAVLGSAAHLRVLHRTQSRSPPVVCAPCARAGACSIHPLVLEHHSPLPGSPRWPTIRTPPHNCKPQRKPLRTPCTRPSYLRSTLHLVYSNSRTAPACTAHPAGALLRYELAHMLPALRARRLLASTFSPTHLFPRHHSTAHRARTSCTRRPSAPRWPTLTPPPHVHSPAAAAALARTSCVRTFVHARRAHTPLAPRPQSMRQDASRVQTLPCMGALHAVAPGHAALQRCGDPHAPDIVEPLVAQRQFGCRTPLDLIACALLERSLHPRALLLYHANKPHHHISHALSLVRVCTIGRNRAQRGWKIDGIECG</sequence>
<reference evidence="2" key="1">
    <citation type="submission" date="2023-03" db="EMBL/GenBank/DDBJ databases">
        <title>Massive genome expansion in bonnet fungi (Mycena s.s.) driven by repeated elements and novel gene families across ecological guilds.</title>
        <authorList>
            <consortium name="Lawrence Berkeley National Laboratory"/>
            <person name="Harder C.B."/>
            <person name="Miyauchi S."/>
            <person name="Viragh M."/>
            <person name="Kuo A."/>
            <person name="Thoen E."/>
            <person name="Andreopoulos B."/>
            <person name="Lu D."/>
            <person name="Skrede I."/>
            <person name="Drula E."/>
            <person name="Henrissat B."/>
            <person name="Morin E."/>
            <person name="Kohler A."/>
            <person name="Barry K."/>
            <person name="LaButti K."/>
            <person name="Morin E."/>
            <person name="Salamov A."/>
            <person name="Lipzen A."/>
            <person name="Mereny Z."/>
            <person name="Hegedus B."/>
            <person name="Baldrian P."/>
            <person name="Stursova M."/>
            <person name="Weitz H."/>
            <person name="Taylor A."/>
            <person name="Grigoriev I.V."/>
            <person name="Nagy L.G."/>
            <person name="Martin F."/>
            <person name="Kauserud H."/>
        </authorList>
    </citation>
    <scope>NUCLEOTIDE SEQUENCE</scope>
    <source>
        <strain evidence="2">CBHHK002</strain>
    </source>
</reference>